<organism evidence="2 3">
    <name type="scientific">Tissierella praeacuta DSM 18095</name>
    <dbReference type="NCBI Taxonomy" id="1123404"/>
    <lineage>
        <taxon>Bacteria</taxon>
        <taxon>Bacillati</taxon>
        <taxon>Bacillota</taxon>
        <taxon>Tissierellia</taxon>
        <taxon>Tissierellales</taxon>
        <taxon>Tissierellaceae</taxon>
        <taxon>Tissierella</taxon>
    </lineage>
</organism>
<dbReference type="PROSITE" id="PS51257">
    <property type="entry name" value="PROKAR_LIPOPROTEIN"/>
    <property type="match status" value="1"/>
</dbReference>
<evidence type="ECO:0000313" key="2">
    <source>
        <dbReference type="EMBL" id="SHE69115.1"/>
    </source>
</evidence>
<dbReference type="InterPro" id="IPR025648">
    <property type="entry name" value="DUF4358"/>
</dbReference>
<dbReference type="Proteomes" id="UP000184114">
    <property type="component" value="Unassembled WGS sequence"/>
</dbReference>
<dbReference type="EMBL" id="FQTY01000005">
    <property type="protein sequence ID" value="SHE69115.1"/>
    <property type="molecule type" value="Genomic_DNA"/>
</dbReference>
<keyword evidence="3" id="KW-1185">Reference proteome</keyword>
<evidence type="ECO:0008006" key="4">
    <source>
        <dbReference type="Google" id="ProtNLM"/>
    </source>
</evidence>
<protein>
    <recommendedName>
        <fullName evidence="4">DUF4358 domain-containing protein</fullName>
    </recommendedName>
</protein>
<feature type="signal peptide" evidence="1">
    <location>
        <begin position="1"/>
        <end position="21"/>
    </location>
</feature>
<dbReference type="GeneID" id="90993783"/>
<evidence type="ECO:0000256" key="1">
    <source>
        <dbReference type="SAM" id="SignalP"/>
    </source>
</evidence>
<dbReference type="STRING" id="1123404.SAMN02745784_01489"/>
<sequence>MKKVFGLFLAMIMMVTFLGGCATKENGSKVVDLKEVHVAVKEALGEDYYPDRELTTEEIMNFTGIKAEDMETFIAESPMINVSVDTFIAIKAKEGKGDIIEEGLEKYRKYLIEDSFQYPMNIAKVNSSKIVRHGDYLFFLMLGKYDDREEATDEERLEFAKAEIQKVEDVINKFFE</sequence>
<dbReference type="AlphaFoldDB" id="A0A1M4VJR0"/>
<proteinExistence type="predicted"/>
<dbReference type="RefSeq" id="WP_115322110.1">
    <property type="nucleotide sequence ID" value="NZ_FQTY01000005.1"/>
</dbReference>
<reference evidence="3" key="1">
    <citation type="submission" date="2016-11" db="EMBL/GenBank/DDBJ databases">
        <authorList>
            <person name="Varghese N."/>
            <person name="Submissions S."/>
        </authorList>
    </citation>
    <scope>NUCLEOTIDE SEQUENCE [LARGE SCALE GENOMIC DNA]</scope>
    <source>
        <strain evidence="3">DSM 18095</strain>
    </source>
</reference>
<keyword evidence="1" id="KW-0732">Signal</keyword>
<name>A0A1M4VJR0_9FIRM</name>
<dbReference type="Pfam" id="PF14270">
    <property type="entry name" value="DUF4358"/>
    <property type="match status" value="1"/>
</dbReference>
<evidence type="ECO:0000313" key="3">
    <source>
        <dbReference type="Proteomes" id="UP000184114"/>
    </source>
</evidence>
<gene>
    <name evidence="2" type="ORF">SAMN02745784_01489</name>
</gene>
<feature type="chain" id="PRO_5013087113" description="DUF4358 domain-containing protein" evidence="1">
    <location>
        <begin position="22"/>
        <end position="176"/>
    </location>
</feature>
<accession>A0A1M4VJR0</accession>